<evidence type="ECO:0000256" key="6">
    <source>
        <dbReference type="ARBA" id="ARBA00023136"/>
    </source>
</evidence>
<dbReference type="RefSeq" id="WP_020993916.1">
    <property type="nucleotide sequence ID" value="NZ_BTHH01000006.1"/>
</dbReference>
<dbReference type="InterPro" id="IPR013783">
    <property type="entry name" value="Ig-like_fold"/>
</dbReference>
<keyword evidence="6" id="KW-0472">Membrane</keyword>
<dbReference type="NCBIfam" id="TIGR01376">
    <property type="entry name" value="POMP_repeat"/>
    <property type="match status" value="1"/>
</dbReference>
<feature type="domain" description="Ig-like" evidence="9">
    <location>
        <begin position="610"/>
        <end position="690"/>
    </location>
</feature>
<dbReference type="InterPro" id="IPR003368">
    <property type="entry name" value="POMP_repeat"/>
</dbReference>
<evidence type="ECO:0000256" key="3">
    <source>
        <dbReference type="ARBA" id="ARBA00004613"/>
    </source>
</evidence>
<evidence type="ECO:0000256" key="7">
    <source>
        <dbReference type="ARBA" id="ARBA00023237"/>
    </source>
</evidence>
<sequence>MKKKCFKKTVSWALSIVMSATMAVTPVLADTFTDGSQLIVSEDAGEETPAATISDAEDEGMMEPEHTFEIEDNCEDSGRTGFSSENEASGFSDDSVLAAQTEEKAAVYLDPSSGNDGNTGESAKSAVNTLSKAVELAQGGDIFLLDCVEVDSDIKLSNVTFRPGKSNMSGMLYISRGKVTLENIIINNKTPDGKSCQFSNYPIEVTGRLATLTIADGTEIGPFPGNSCIIVSHDSTVNLNGGKILGDKQNTVEYGGGIYAEHATVNVNGGTISGHSATYGGGIFSSYSNIKINGGTISDNQSIRGSGIYAINDSNVSLKGGSIIHNKSGQGAGVYLSISKLFINGESCQITQNTVTTEPSPKDMRGEGGGIYLIYSEAEIESGTINKNTAIAAAPDENGNIQGGLGGAISAKYSRVTIKGDTKIRNNSAGNRGGAIYTEGTNNDSSLLNIEGGTISGNHVNGSGAGIFAICSRGNKHNMDVNISGGTITNNYSGTGENEEENAIVLMGWDPNLTEDTGFADLHLSDSPVITGSVTLSDDNNYGPRIYVGKSLQLSDKHILVTPTYGKADLIAVEYENDSAAESFESQFYSNGMSKLVRDGKYLKWALVKPKVQVSADKEKGCPSSKIVLTAKATHVLDDKGITYSYQWYKDDQILNSQTGETLTVSEAGTYKVEVTATSQAGVNSTETASIVIPAFEHSYSWQFDKTNHWEHCSIGNENTTQEAHTFGNWVVTKQASIGAEGEKERTCTVCGYTEKETIPSIYIPSYPVTGIKVSQDTLMLTKKDETAQLSAEVVPSYADNTRVTWKSSDESVVTVDEKGKVTAVGNGTATITVTSVSGNYTATVAVTVKIPVEIEKISIEAEKETLTKIGESTELKVKIEPENADAQKLIWKSDNEMVAAVDENGKVTAIGNGMAIITVTTEYGKNTASIIITVKILDKPVINKTKGFGRLKVRSVNQTKTSITLEWSKLDGVDGYLVYGNRCNTSTKTYKYKKLATITNGRTWTHKNLKKGTFYKYIVKAYKIVDGKKVVTDTSASIHVITQGSKYGIARSVSVTKIGNKKNVSKITLKKGKTAQITVKEIKKDKKIRHHRNLCYESSNTAVATVTPEGLIQAVGKGTCTIWVYAQNGVYAALTVTVK</sequence>
<dbReference type="Proteomes" id="UP000095431">
    <property type="component" value="Unassembled WGS sequence"/>
</dbReference>
<gene>
    <name evidence="12" type="ORF">BWLFYP14_02646</name>
    <name evidence="10" type="ORF">ERS852478_00148</name>
    <name evidence="11" type="ORF">GT712_00715</name>
</gene>
<evidence type="ECO:0000256" key="5">
    <source>
        <dbReference type="ARBA" id="ARBA00022729"/>
    </source>
</evidence>
<dbReference type="EMBL" id="CYZN01000001">
    <property type="protein sequence ID" value="CUN44963.1"/>
    <property type="molecule type" value="Genomic_DNA"/>
</dbReference>
<evidence type="ECO:0000256" key="2">
    <source>
        <dbReference type="ARBA" id="ARBA00004442"/>
    </source>
</evidence>
<dbReference type="SUPFAM" id="SSF49265">
    <property type="entry name" value="Fibronectin type III"/>
    <property type="match status" value="1"/>
</dbReference>
<dbReference type="SUPFAM" id="SSF49373">
    <property type="entry name" value="Invasin/intimin cell-adhesion fragments"/>
    <property type="match status" value="3"/>
</dbReference>
<keyword evidence="14" id="KW-1185">Reference proteome</keyword>
<evidence type="ECO:0000313" key="12">
    <source>
        <dbReference type="EMBL" id="VUX66274.1"/>
    </source>
</evidence>
<evidence type="ECO:0000256" key="1">
    <source>
        <dbReference type="ARBA" id="ARBA00004196"/>
    </source>
</evidence>
<dbReference type="InterPro" id="IPR012332">
    <property type="entry name" value="Autotransporter_pectin_lyase_C"/>
</dbReference>
<keyword evidence="7" id="KW-0998">Cell outer membrane</keyword>
<dbReference type="InterPro" id="IPR008964">
    <property type="entry name" value="Invasin/intimin_cell_adhesion"/>
</dbReference>
<dbReference type="EMBL" id="CABHOF010000051">
    <property type="protein sequence ID" value="VUX66274.1"/>
    <property type="molecule type" value="Genomic_DNA"/>
</dbReference>
<dbReference type="InterPro" id="IPR035986">
    <property type="entry name" value="PKD_dom_sf"/>
</dbReference>
<accession>A0A173WZR1</accession>
<dbReference type="InterPro" id="IPR036116">
    <property type="entry name" value="FN3_sf"/>
</dbReference>
<comment type="subcellular location">
    <subcellularLocation>
        <location evidence="1">Cell envelope</location>
    </subcellularLocation>
    <subcellularLocation>
        <location evidence="2">Cell outer membrane</location>
    </subcellularLocation>
    <subcellularLocation>
        <location evidence="3">Secreted</location>
    </subcellularLocation>
</comment>
<reference evidence="10 13" key="1">
    <citation type="submission" date="2015-09" db="EMBL/GenBank/DDBJ databases">
        <authorList>
            <consortium name="Pathogen Informatics"/>
        </authorList>
    </citation>
    <scope>NUCLEOTIDE SEQUENCE [LARGE SCALE GENOMIC DNA]</scope>
    <source>
        <strain evidence="10 13">2789STDY5834863</strain>
    </source>
</reference>
<dbReference type="SMART" id="SM00635">
    <property type="entry name" value="BID_2"/>
    <property type="match status" value="3"/>
</dbReference>
<dbReference type="PROSITE" id="PS50835">
    <property type="entry name" value="IG_LIKE"/>
    <property type="match status" value="1"/>
</dbReference>
<evidence type="ECO:0000256" key="4">
    <source>
        <dbReference type="ARBA" id="ARBA00022525"/>
    </source>
</evidence>
<evidence type="ECO:0000313" key="11">
    <source>
        <dbReference type="EMBL" id="MZS87648.1"/>
    </source>
</evidence>
<dbReference type="Gene3D" id="2.60.40.1080">
    <property type="match status" value="3"/>
</dbReference>
<dbReference type="CDD" id="cd00146">
    <property type="entry name" value="PKD"/>
    <property type="match status" value="1"/>
</dbReference>
<evidence type="ECO:0000313" key="15">
    <source>
        <dbReference type="Proteomes" id="UP000477156"/>
    </source>
</evidence>
<dbReference type="Pfam" id="PF02368">
    <property type="entry name" value="Big_2"/>
    <property type="match status" value="3"/>
</dbReference>
<feature type="signal peptide" evidence="8">
    <location>
        <begin position="1"/>
        <end position="29"/>
    </location>
</feature>
<evidence type="ECO:0000313" key="13">
    <source>
        <dbReference type="Proteomes" id="UP000095431"/>
    </source>
</evidence>
<evidence type="ECO:0000256" key="8">
    <source>
        <dbReference type="SAM" id="SignalP"/>
    </source>
</evidence>
<dbReference type="GO" id="GO:0009279">
    <property type="term" value="C:cell outer membrane"/>
    <property type="evidence" value="ECO:0007669"/>
    <property type="project" value="UniProtKB-SubCell"/>
</dbReference>
<evidence type="ECO:0000259" key="9">
    <source>
        <dbReference type="PROSITE" id="PS50835"/>
    </source>
</evidence>
<dbReference type="AlphaFoldDB" id="A0A173WZR1"/>
<feature type="chain" id="PRO_5042332648" evidence="8">
    <location>
        <begin position="30"/>
        <end position="1140"/>
    </location>
</feature>
<protein>
    <submittedName>
        <fullName evidence="10">Bacterial Ig-like domain (Group 2)</fullName>
    </submittedName>
</protein>
<dbReference type="Proteomes" id="UP000477156">
    <property type="component" value="Unassembled WGS sequence"/>
</dbReference>
<dbReference type="Gene3D" id="2.60.40.10">
    <property type="entry name" value="Immunoglobulins"/>
    <property type="match status" value="2"/>
</dbReference>
<keyword evidence="5 8" id="KW-0732">Signal</keyword>
<name>A0A173WZR1_9FIRM</name>
<dbReference type="EMBL" id="WWVF01000001">
    <property type="protein sequence ID" value="MZS87648.1"/>
    <property type="molecule type" value="Genomic_DNA"/>
</dbReference>
<proteinExistence type="predicted"/>
<dbReference type="InterPro" id="IPR007110">
    <property type="entry name" value="Ig-like_dom"/>
</dbReference>
<evidence type="ECO:0000313" key="10">
    <source>
        <dbReference type="EMBL" id="CUN44963.1"/>
    </source>
</evidence>
<dbReference type="Gene3D" id="2.160.20.20">
    <property type="match status" value="1"/>
</dbReference>
<dbReference type="Proteomes" id="UP000366766">
    <property type="component" value="Unassembled WGS sequence"/>
</dbReference>
<dbReference type="GO" id="GO:0005576">
    <property type="term" value="C:extracellular region"/>
    <property type="evidence" value="ECO:0007669"/>
    <property type="project" value="UniProtKB-SubCell"/>
</dbReference>
<reference evidence="12 14" key="3">
    <citation type="submission" date="2019-07" db="EMBL/GenBank/DDBJ databases">
        <authorList>
            <person name="Chang H.-W."/>
            <person name="Raman A."/>
            <person name="Venkatesh S."/>
            <person name="Gehrig J."/>
        </authorList>
    </citation>
    <scope>NUCLEOTIDE SEQUENCE [LARGE SCALE GENOMIC DNA]</scope>
    <source>
        <strain evidence="12">Blautia_wexlerae_LFYP_14</strain>
    </source>
</reference>
<organism evidence="10 13">
    <name type="scientific">Blautia wexlerae</name>
    <dbReference type="NCBI Taxonomy" id="418240"/>
    <lineage>
        <taxon>Bacteria</taxon>
        <taxon>Bacillati</taxon>
        <taxon>Bacillota</taxon>
        <taxon>Clostridia</taxon>
        <taxon>Lachnospirales</taxon>
        <taxon>Lachnospiraceae</taxon>
        <taxon>Blautia</taxon>
    </lineage>
</organism>
<dbReference type="InterPro" id="IPR003343">
    <property type="entry name" value="Big_2"/>
</dbReference>
<keyword evidence="4" id="KW-0964">Secreted</keyword>
<dbReference type="SUPFAM" id="SSF49299">
    <property type="entry name" value="PKD domain"/>
    <property type="match status" value="1"/>
</dbReference>
<dbReference type="SUPFAM" id="SSF51126">
    <property type="entry name" value="Pectin lyase-like"/>
    <property type="match status" value="1"/>
</dbReference>
<dbReference type="InterPro" id="IPR011050">
    <property type="entry name" value="Pectin_lyase_fold/virulence"/>
</dbReference>
<reference evidence="11 15" key="2">
    <citation type="journal article" date="2019" name="Nat. Med.">
        <title>A library of human gut bacterial isolates paired with longitudinal multiomics data enables mechanistic microbiome research.</title>
        <authorList>
            <person name="Poyet M."/>
            <person name="Groussin M."/>
            <person name="Gibbons S.M."/>
            <person name="Avila-Pacheco J."/>
            <person name="Jiang X."/>
            <person name="Kearney S.M."/>
            <person name="Perrotta A.R."/>
            <person name="Berdy B."/>
            <person name="Zhao S."/>
            <person name="Lieberman T.D."/>
            <person name="Swanson P.K."/>
            <person name="Smith M."/>
            <person name="Roesemann S."/>
            <person name="Alexander J.E."/>
            <person name="Rich S.A."/>
            <person name="Livny J."/>
            <person name="Vlamakis H."/>
            <person name="Clish C."/>
            <person name="Bullock K."/>
            <person name="Deik A."/>
            <person name="Scott J."/>
            <person name="Pierce K.A."/>
            <person name="Xavier R.J."/>
            <person name="Alm E.J."/>
        </authorList>
    </citation>
    <scope>NUCLEOTIDE SEQUENCE [LARGE SCALE GENOMIC DNA]</scope>
    <source>
        <strain evidence="11 15">BIOML-A12</strain>
    </source>
</reference>
<evidence type="ECO:0000313" key="14">
    <source>
        <dbReference type="Proteomes" id="UP000366766"/>
    </source>
</evidence>